<evidence type="ECO:0000313" key="10">
    <source>
        <dbReference type="Proteomes" id="UP000284657"/>
    </source>
</evidence>
<feature type="compositionally biased region" description="Low complexity" evidence="5">
    <location>
        <begin position="373"/>
        <end position="387"/>
    </location>
</feature>
<dbReference type="EMBL" id="MBDO02000006">
    <property type="protein sequence ID" value="RLN69215.1"/>
    <property type="molecule type" value="Genomic_DNA"/>
</dbReference>
<evidence type="ECO:0000256" key="1">
    <source>
        <dbReference type="ARBA" id="ARBA00022723"/>
    </source>
</evidence>
<sequence>MSLFSLPNVLRRSVPSDGSDNGPAVRPSIISTQNLNAQLEEEAKHVDQHLFFGPQQTMFEGERQRVIHGERKIQKNNKRFWLMSDPLSMEKDSTTSLIGFPTDSQMRPGGIGSKMSAATRFIGQKVAAMKFPPSHVNEDSFCDGCGMDPIVGNMYSCSKCVNYSLCESCYQLGIHGFEDSKLLVDVREDFALRKVMEDSKNKVPEEVFTVLLKTVCRGQVDKFNFLAKWITSVVLGLPVNTLEVRGIEIPHLDLETRATLVKLLTPVLADRTDLEVCMEWFCPDVDNMDLPGVQRRMETIRIWVATDKDSKSPFVTKEGIKDDDTEPDMSPVSNSGDVMSSPGPGSPVMSPKNSESPCVTPPPSPTVMRRKSTGATSMTSESSSQVSPPRLDTLTAADKVADYSYEDDDEEYLSDSVKSDIEPRKVASLSPSSGQRSEGIEM</sequence>
<accession>A0A3F2S4B2</accession>
<reference evidence="9 10" key="1">
    <citation type="submission" date="2018-07" db="EMBL/GenBank/DDBJ databases">
        <title>Genome sequencing of oomycete isolates from Chile give support for New Zealand origin for Phytophthora kernoviae and make available the first Nothophytophthora sp. genome.</title>
        <authorList>
            <person name="Studholme D.J."/>
            <person name="Sanfuentes E."/>
            <person name="Panda P."/>
            <person name="Hill R."/>
            <person name="Sambles C."/>
            <person name="Grant M."/>
            <person name="Williams N.M."/>
            <person name="Mcdougal R.L."/>
        </authorList>
    </citation>
    <scope>NUCLEOTIDE SEQUENCE [LARGE SCALE GENOMIC DNA]</scope>
    <source>
        <strain evidence="8">Chile6</strain>
        <strain evidence="7">Chile7</strain>
    </source>
</reference>
<feature type="compositionally biased region" description="Acidic residues" evidence="5">
    <location>
        <begin position="404"/>
        <end position="413"/>
    </location>
</feature>
<dbReference type="PROSITE" id="PS50135">
    <property type="entry name" value="ZF_ZZ_2"/>
    <property type="match status" value="1"/>
</dbReference>
<keyword evidence="3" id="KW-0862">Zinc</keyword>
<comment type="caution">
    <text evidence="8">The sequence shown here is derived from an EMBL/GenBank/DDBJ whole genome shotgun (WGS) entry which is preliminary data.</text>
</comment>
<dbReference type="Proteomes" id="UP000284657">
    <property type="component" value="Unassembled WGS sequence"/>
</dbReference>
<evidence type="ECO:0000256" key="5">
    <source>
        <dbReference type="SAM" id="MobiDB-lite"/>
    </source>
</evidence>
<organism evidence="8 9">
    <name type="scientific">Phytophthora kernoviae</name>
    <dbReference type="NCBI Taxonomy" id="325452"/>
    <lineage>
        <taxon>Eukaryota</taxon>
        <taxon>Sar</taxon>
        <taxon>Stramenopiles</taxon>
        <taxon>Oomycota</taxon>
        <taxon>Peronosporomycetes</taxon>
        <taxon>Peronosporales</taxon>
        <taxon>Peronosporaceae</taxon>
        <taxon>Phytophthora</taxon>
    </lineage>
</organism>
<dbReference type="Gene3D" id="3.30.60.90">
    <property type="match status" value="1"/>
</dbReference>
<evidence type="ECO:0000313" key="7">
    <source>
        <dbReference type="EMBL" id="RLN65218.1"/>
    </source>
</evidence>
<feature type="region of interest" description="Disordered" evidence="5">
    <location>
        <begin position="313"/>
        <end position="442"/>
    </location>
</feature>
<dbReference type="GO" id="GO:0008270">
    <property type="term" value="F:zinc ion binding"/>
    <property type="evidence" value="ECO:0007669"/>
    <property type="project" value="UniProtKB-KW"/>
</dbReference>
<dbReference type="Proteomes" id="UP000277300">
    <property type="component" value="Unassembled WGS sequence"/>
</dbReference>
<dbReference type="InterPro" id="IPR043145">
    <property type="entry name" value="Znf_ZZ_sf"/>
</dbReference>
<dbReference type="InterPro" id="IPR000433">
    <property type="entry name" value="Znf_ZZ"/>
</dbReference>
<evidence type="ECO:0000259" key="6">
    <source>
        <dbReference type="PROSITE" id="PS50135"/>
    </source>
</evidence>
<dbReference type="AlphaFoldDB" id="A0A3F2S4B2"/>
<dbReference type="OrthoDB" id="2122982at2759"/>
<name>A0A3F2S4B2_9STRA</name>
<gene>
    <name evidence="7" type="ORF">BBJ29_007654</name>
    <name evidence="8" type="ORF">BBP00_00000497</name>
</gene>
<protein>
    <recommendedName>
        <fullName evidence="6">ZZ-type domain-containing protein</fullName>
    </recommendedName>
</protein>
<dbReference type="Pfam" id="PF00569">
    <property type="entry name" value="ZZ"/>
    <property type="match status" value="1"/>
</dbReference>
<evidence type="ECO:0000256" key="3">
    <source>
        <dbReference type="ARBA" id="ARBA00022833"/>
    </source>
</evidence>
<keyword evidence="1" id="KW-0479">Metal-binding</keyword>
<proteinExistence type="predicted"/>
<feature type="domain" description="ZZ-type" evidence="6">
    <location>
        <begin position="137"/>
        <end position="189"/>
    </location>
</feature>
<dbReference type="CDD" id="cd02340">
    <property type="entry name" value="ZZ_NBR1_like"/>
    <property type="match status" value="1"/>
</dbReference>
<feature type="compositionally biased region" description="Low complexity" evidence="5">
    <location>
        <begin position="338"/>
        <end position="351"/>
    </location>
</feature>
<evidence type="ECO:0000256" key="4">
    <source>
        <dbReference type="PROSITE-ProRule" id="PRU00228"/>
    </source>
</evidence>
<evidence type="ECO:0000313" key="8">
    <source>
        <dbReference type="EMBL" id="RLN69215.1"/>
    </source>
</evidence>
<evidence type="ECO:0000313" key="9">
    <source>
        <dbReference type="Proteomes" id="UP000277300"/>
    </source>
</evidence>
<dbReference type="EMBL" id="MBAD02000607">
    <property type="protein sequence ID" value="RLN65218.1"/>
    <property type="molecule type" value="Genomic_DNA"/>
</dbReference>
<evidence type="ECO:0000256" key="2">
    <source>
        <dbReference type="ARBA" id="ARBA00022771"/>
    </source>
</evidence>
<dbReference type="SUPFAM" id="SSF57850">
    <property type="entry name" value="RING/U-box"/>
    <property type="match status" value="1"/>
</dbReference>
<dbReference type="SMART" id="SM00291">
    <property type="entry name" value="ZnF_ZZ"/>
    <property type="match status" value="1"/>
</dbReference>
<keyword evidence="2 4" id="KW-0863">Zinc-finger</keyword>